<feature type="transmembrane region" description="Helical" evidence="5">
    <location>
        <begin position="404"/>
        <end position="426"/>
    </location>
</feature>
<feature type="transmembrane region" description="Helical" evidence="5">
    <location>
        <begin position="174"/>
        <end position="200"/>
    </location>
</feature>
<organism evidence="7 8">
    <name type="scientific">Pseudogymnoascus verrucosus</name>
    <dbReference type="NCBI Taxonomy" id="342668"/>
    <lineage>
        <taxon>Eukaryota</taxon>
        <taxon>Fungi</taxon>
        <taxon>Dikarya</taxon>
        <taxon>Ascomycota</taxon>
        <taxon>Pezizomycotina</taxon>
        <taxon>Leotiomycetes</taxon>
        <taxon>Thelebolales</taxon>
        <taxon>Thelebolaceae</taxon>
        <taxon>Pseudogymnoascus</taxon>
    </lineage>
</organism>
<evidence type="ECO:0000256" key="5">
    <source>
        <dbReference type="SAM" id="Phobius"/>
    </source>
</evidence>
<evidence type="ECO:0000256" key="3">
    <source>
        <dbReference type="ARBA" id="ARBA00022989"/>
    </source>
</evidence>
<feature type="transmembrane region" description="Helical" evidence="5">
    <location>
        <begin position="446"/>
        <end position="465"/>
    </location>
</feature>
<keyword evidence="4 5" id="KW-0472">Membrane</keyword>
<feature type="transmembrane region" description="Helical" evidence="5">
    <location>
        <begin position="48"/>
        <end position="67"/>
    </location>
</feature>
<dbReference type="SUPFAM" id="SSF103473">
    <property type="entry name" value="MFS general substrate transporter"/>
    <property type="match status" value="1"/>
</dbReference>
<dbReference type="GeneID" id="28839142"/>
<protein>
    <recommendedName>
        <fullName evidence="6">Major facilitator superfamily (MFS) profile domain-containing protein</fullName>
    </recommendedName>
</protein>
<feature type="transmembrane region" description="Helical" evidence="5">
    <location>
        <begin position="206"/>
        <end position="225"/>
    </location>
</feature>
<evidence type="ECO:0000313" key="8">
    <source>
        <dbReference type="Proteomes" id="UP000091956"/>
    </source>
</evidence>
<evidence type="ECO:0000256" key="4">
    <source>
        <dbReference type="ARBA" id="ARBA00023136"/>
    </source>
</evidence>
<keyword evidence="8" id="KW-1185">Reference proteome</keyword>
<gene>
    <name evidence="7" type="ORF">VE01_05756</name>
</gene>
<dbReference type="OrthoDB" id="4160219at2759"/>
<dbReference type="PANTHER" id="PTHR23501:SF6">
    <property type="entry name" value="MULTIDRUG TRANSPORTER, PUTATIVE (AFU_ORTHOLOGUE AFUA_3G14560)-RELATED"/>
    <property type="match status" value="1"/>
</dbReference>
<dbReference type="GO" id="GO:0015174">
    <property type="term" value="F:basic amino acid transmembrane transporter activity"/>
    <property type="evidence" value="ECO:0007669"/>
    <property type="project" value="TreeGrafter"/>
</dbReference>
<dbReference type="EMBL" id="KV460229">
    <property type="protein sequence ID" value="OBT96275.1"/>
    <property type="molecule type" value="Genomic_DNA"/>
</dbReference>
<dbReference type="PROSITE" id="PS50850">
    <property type="entry name" value="MFS"/>
    <property type="match status" value="1"/>
</dbReference>
<reference evidence="7 8" key="1">
    <citation type="submission" date="2016-03" db="EMBL/GenBank/DDBJ databases">
        <title>Comparative genomics of Pseudogymnoascus destructans, the fungus causing white-nose syndrome of bats.</title>
        <authorList>
            <person name="Palmer J.M."/>
            <person name="Drees K.P."/>
            <person name="Foster J.T."/>
            <person name="Lindner D.L."/>
        </authorList>
    </citation>
    <scope>NUCLEOTIDE SEQUENCE [LARGE SCALE GENOMIC DNA]</scope>
    <source>
        <strain evidence="7 8">UAMH 10579</strain>
    </source>
</reference>
<feature type="transmembrane region" description="Helical" evidence="5">
    <location>
        <begin position="117"/>
        <end position="134"/>
    </location>
</feature>
<dbReference type="InterPro" id="IPR020846">
    <property type="entry name" value="MFS_dom"/>
</dbReference>
<accession>A0A1B8GKB0</accession>
<dbReference type="InterPro" id="IPR011701">
    <property type="entry name" value="MFS"/>
</dbReference>
<dbReference type="RefSeq" id="XP_018130008.1">
    <property type="nucleotide sequence ID" value="XM_018275216.2"/>
</dbReference>
<evidence type="ECO:0000256" key="2">
    <source>
        <dbReference type="ARBA" id="ARBA00022692"/>
    </source>
</evidence>
<feature type="transmembrane region" description="Helical" evidence="5">
    <location>
        <begin position="246"/>
        <end position="267"/>
    </location>
</feature>
<evidence type="ECO:0000313" key="7">
    <source>
        <dbReference type="EMBL" id="OBT96275.1"/>
    </source>
</evidence>
<dbReference type="Proteomes" id="UP000091956">
    <property type="component" value="Unassembled WGS sequence"/>
</dbReference>
<proteinExistence type="predicted"/>
<feature type="transmembrane region" description="Helical" evidence="5">
    <location>
        <begin position="273"/>
        <end position="290"/>
    </location>
</feature>
<dbReference type="PANTHER" id="PTHR23501">
    <property type="entry name" value="MAJOR FACILITATOR SUPERFAMILY"/>
    <property type="match status" value="1"/>
</dbReference>
<evidence type="ECO:0000256" key="1">
    <source>
        <dbReference type="ARBA" id="ARBA00004141"/>
    </source>
</evidence>
<sequence>MKRQTSPGVLTEHAPLLSTDEDGISTVSLEDNNPKPQTENEPIGTCRAVLLIPSLFILIFLQASNISGITTAQSSIANDLDASGEDAIWFTSAYLISMASLSPLIGRLSQIFSLRSCILSAAVLFAAGGLLSGHARSFNTFISGRILSGAGGAGVMTLVLILVIELAGTKRRGLFLGITNAGFTTGVALGAVVAGGLVGVTGWRPLFWGQAPLAALAGMGIFWAIPSRFGSTSAQGGKTRSLAYKFAHVDYSGAALLTSSLVLFLLGLTSPKIQYLPILTSPVVLALFVANELYLAHDPIIPIPVLRSRGVFLTCLAQLGLMSVRWTVLYYAPVYALAVRNWSPATAGSILIPTNAGFALGGLLVGGFHIRRAGSFYLPTITVFTIFAFAVALLACFATPSSPAILIVATTALIGLATGAALTYSVPHLLHLTAPPTHFVATSLLATFRAFAGSFGTAIGGGLFVRVLRRNLERGFAEIGVRKPELVEELLRSPATVGGLQGAEAEVARLGYVVALRTVWFSAAAVAGMAIFVQAAAGWKRAVEMVQDGDEDDV</sequence>
<comment type="subcellular location">
    <subcellularLocation>
        <location evidence="1">Membrane</location>
        <topology evidence="1">Multi-pass membrane protein</topology>
    </subcellularLocation>
</comment>
<feature type="transmembrane region" description="Helical" evidence="5">
    <location>
        <begin position="87"/>
        <end position="105"/>
    </location>
</feature>
<dbReference type="InterPro" id="IPR036259">
    <property type="entry name" value="MFS_trans_sf"/>
</dbReference>
<feature type="transmembrane region" description="Helical" evidence="5">
    <location>
        <begin position="519"/>
        <end position="539"/>
    </location>
</feature>
<reference evidence="8" key="2">
    <citation type="journal article" date="2018" name="Nat. Commun.">
        <title>Extreme sensitivity to ultraviolet light in the fungal pathogen causing white-nose syndrome of bats.</title>
        <authorList>
            <person name="Palmer J.M."/>
            <person name="Drees K.P."/>
            <person name="Foster J.T."/>
            <person name="Lindner D.L."/>
        </authorList>
    </citation>
    <scope>NUCLEOTIDE SEQUENCE [LARGE SCALE GENOMIC DNA]</scope>
    <source>
        <strain evidence="8">UAMH 10579</strain>
    </source>
</reference>
<dbReference type="Pfam" id="PF07690">
    <property type="entry name" value="MFS_1"/>
    <property type="match status" value="1"/>
</dbReference>
<evidence type="ECO:0000259" key="6">
    <source>
        <dbReference type="PROSITE" id="PS50850"/>
    </source>
</evidence>
<keyword evidence="3 5" id="KW-1133">Transmembrane helix</keyword>
<name>A0A1B8GKB0_9PEZI</name>
<keyword evidence="2 5" id="KW-0812">Transmembrane</keyword>
<feature type="transmembrane region" description="Helical" evidence="5">
    <location>
        <begin position="146"/>
        <end position="167"/>
    </location>
</feature>
<dbReference type="AlphaFoldDB" id="A0A1B8GKB0"/>
<feature type="transmembrane region" description="Helical" evidence="5">
    <location>
        <begin position="376"/>
        <end position="397"/>
    </location>
</feature>
<feature type="domain" description="Major facilitator superfamily (MFS) profile" evidence="6">
    <location>
        <begin position="51"/>
        <end position="541"/>
    </location>
</feature>
<dbReference type="GO" id="GO:0000329">
    <property type="term" value="C:fungal-type vacuole membrane"/>
    <property type="evidence" value="ECO:0007669"/>
    <property type="project" value="TreeGrafter"/>
</dbReference>
<dbReference type="Gene3D" id="1.20.1250.20">
    <property type="entry name" value="MFS general substrate transporter like domains"/>
    <property type="match status" value="1"/>
</dbReference>